<accession>A0A8H2Y232</accession>
<dbReference type="InterPro" id="IPR001245">
    <property type="entry name" value="Ser-Thr/Tyr_kinase_cat_dom"/>
</dbReference>
<feature type="domain" description="Protein kinase" evidence="1">
    <location>
        <begin position="658"/>
        <end position="922"/>
    </location>
</feature>
<dbReference type="InterPro" id="IPR011333">
    <property type="entry name" value="SKP1/BTB/POZ_sf"/>
</dbReference>
<dbReference type="Gene3D" id="3.30.710.10">
    <property type="entry name" value="Potassium Channel Kv1.1, Chain A"/>
    <property type="match status" value="1"/>
</dbReference>
<name>A0A8H2Y232_9AGAM</name>
<evidence type="ECO:0000259" key="1">
    <source>
        <dbReference type="PROSITE" id="PS50011"/>
    </source>
</evidence>
<dbReference type="Gene3D" id="1.10.510.10">
    <property type="entry name" value="Transferase(Phosphotransferase) domain 1"/>
    <property type="match status" value="2"/>
</dbReference>
<proteinExistence type="predicted"/>
<dbReference type="PANTHER" id="PTHR44329:SF261">
    <property type="entry name" value="ZINC FINGER CONTAINING PROTEIN KINASE-RELATED"/>
    <property type="match status" value="1"/>
</dbReference>
<evidence type="ECO:0000313" key="3">
    <source>
        <dbReference type="Proteomes" id="UP000663846"/>
    </source>
</evidence>
<reference evidence="2" key="1">
    <citation type="submission" date="2021-01" db="EMBL/GenBank/DDBJ databases">
        <authorList>
            <person name="Kaushik A."/>
        </authorList>
    </citation>
    <scope>NUCLEOTIDE SEQUENCE</scope>
    <source>
        <strain evidence="2">AG1-1C</strain>
    </source>
</reference>
<dbReference type="InterPro" id="IPR051681">
    <property type="entry name" value="Ser/Thr_Kinases-Pseudokinases"/>
</dbReference>
<dbReference type="AlphaFoldDB" id="A0A8H2Y232"/>
<dbReference type="Pfam" id="PF07714">
    <property type="entry name" value="PK_Tyr_Ser-Thr"/>
    <property type="match status" value="1"/>
</dbReference>
<dbReference type="InterPro" id="IPR000719">
    <property type="entry name" value="Prot_kinase_dom"/>
</dbReference>
<protein>
    <recommendedName>
        <fullName evidence="1">Protein kinase domain-containing protein</fullName>
    </recommendedName>
</protein>
<dbReference type="GO" id="GO:0004674">
    <property type="term" value="F:protein serine/threonine kinase activity"/>
    <property type="evidence" value="ECO:0007669"/>
    <property type="project" value="TreeGrafter"/>
</dbReference>
<dbReference type="GO" id="GO:0005524">
    <property type="term" value="F:ATP binding"/>
    <property type="evidence" value="ECO:0007669"/>
    <property type="project" value="InterPro"/>
</dbReference>
<dbReference type="SUPFAM" id="SSF56112">
    <property type="entry name" value="Protein kinase-like (PK-like)"/>
    <property type="match status" value="2"/>
</dbReference>
<dbReference type="PANTHER" id="PTHR44329">
    <property type="entry name" value="SERINE/THREONINE-PROTEIN KINASE TNNI3K-RELATED"/>
    <property type="match status" value="1"/>
</dbReference>
<organism evidence="2 3">
    <name type="scientific">Rhizoctonia solani</name>
    <dbReference type="NCBI Taxonomy" id="456999"/>
    <lineage>
        <taxon>Eukaryota</taxon>
        <taxon>Fungi</taxon>
        <taxon>Dikarya</taxon>
        <taxon>Basidiomycota</taxon>
        <taxon>Agaricomycotina</taxon>
        <taxon>Agaricomycetes</taxon>
        <taxon>Cantharellales</taxon>
        <taxon>Ceratobasidiaceae</taxon>
        <taxon>Rhizoctonia</taxon>
    </lineage>
</organism>
<dbReference type="SMART" id="SM00220">
    <property type="entry name" value="S_TKc"/>
    <property type="match status" value="1"/>
</dbReference>
<dbReference type="EMBL" id="CAJMWS010000345">
    <property type="protein sequence ID" value="CAE6436322.1"/>
    <property type="molecule type" value="Genomic_DNA"/>
</dbReference>
<evidence type="ECO:0000313" key="2">
    <source>
        <dbReference type="EMBL" id="CAE6436322.1"/>
    </source>
</evidence>
<dbReference type="InterPro" id="IPR011009">
    <property type="entry name" value="Kinase-like_dom_sf"/>
</dbReference>
<comment type="caution">
    <text evidence="2">The sequence shown here is derived from an EMBL/GenBank/DDBJ whole genome shotgun (WGS) entry which is preliminary data.</text>
</comment>
<sequence length="927" mass="102980">MATAASPITQVSQTQTGGLNLSGAGQPQLLARLQLDLRGVRFSVDREKIMNLPESVLLCLFPNGLVLSRQSVAGSSGYDEEEGEDVYIVDFDPDCFAYVLEFFRISQERFYGTATTPGLLAAQQALLDSASPSSSPGMDFGSPNQNPLLSKQAIIVLREELEYFVIPPEDGGKSGASTDKHGIANQVLLDMKRESGVQLLEKRQIFTALQRNVNKENNVAEQHLIDMLCMSGFNREDAWGYRALEPSRCCISSIALVLLKTGINHPADGSPVTVDQQQMATAQKLLLFWRKPARKCWWDGAEAVLPPTKTSSSHVVKLWARRVWTLELSLILRGGGFAFTPNVPWDGNCLPFAASLAQVTNIVIILTKDIHFADILVSSELNMDVTSLLDSTSVHVYPKNRQPYYASKTHRGRLHDGREVGLKWVNLYSSLSAQNNGRPERGSEKFIPIWDKCRHPNIVKLIGKTTLFTRTAAVYECADLYQLDQILVSSDGVPRIQLSIRTSRTTTEAFGSAGGYWPAPELLEAGPTCTLAGDVFALGWIIMELIAWDLPILKRHAIHSQAMEGRPLSRPINLLPENDAGNIVWDVLCKCLSYNAQDRPSAEQVRDVMDRVYQTPDGIALRDVKLVVTRQTTVQDLVAHYEQRRLDNYTTSLQLTNIAAAVPFVDAALANVYKVTLPDQQCVAVKCVKHNTLHKKLKRAARELSCWSSYQHENILPILGFAVVRGDLAMVSPWMNNGHITEYVSRNPSCDRLGLCTQLARALAYLHEQDVVLLFVTTKVHGDIKGPNVLVSDAGVVQVMDFGVSIMDHQEIEFSVTDGQGTQRWLSPEILLGKTDSTKEADVYALGMTMIELYTGEPPYGRTPWFQLHIPVVQHQLRPTRPIRLSNDDIGNGVWALMNHCWAAAPNERPASGQVYERLQYYASMES</sequence>
<dbReference type="PROSITE" id="PS50011">
    <property type="entry name" value="PROTEIN_KINASE_DOM"/>
    <property type="match status" value="1"/>
</dbReference>
<gene>
    <name evidence="2" type="ORF">RDB_LOCUS121110</name>
</gene>
<dbReference type="SUPFAM" id="SSF54695">
    <property type="entry name" value="POZ domain"/>
    <property type="match status" value="1"/>
</dbReference>
<dbReference type="Proteomes" id="UP000663846">
    <property type="component" value="Unassembled WGS sequence"/>
</dbReference>